<dbReference type="OrthoDB" id="346004at2"/>
<accession>B9XNW5</accession>
<feature type="transmembrane region" description="Helical" evidence="7">
    <location>
        <begin position="16"/>
        <end position="35"/>
    </location>
</feature>
<dbReference type="EMBL" id="ABOX02000043">
    <property type="protein sequence ID" value="EEF58431.1"/>
    <property type="molecule type" value="Genomic_DNA"/>
</dbReference>
<proteinExistence type="inferred from homology"/>
<comment type="subcellular location">
    <subcellularLocation>
        <location evidence="1">Cell membrane</location>
        <topology evidence="1">Multi-pass membrane protein</topology>
    </subcellularLocation>
</comment>
<feature type="transmembrane region" description="Helical" evidence="7">
    <location>
        <begin position="65"/>
        <end position="88"/>
    </location>
</feature>
<protein>
    <submittedName>
        <fullName evidence="8">DoxX family protein</fullName>
    </submittedName>
</protein>
<comment type="similarity">
    <text evidence="2">Belongs to the DoxX family.</text>
</comment>
<evidence type="ECO:0000256" key="6">
    <source>
        <dbReference type="ARBA" id="ARBA00023136"/>
    </source>
</evidence>
<dbReference type="Proteomes" id="UP000003688">
    <property type="component" value="Unassembled WGS sequence"/>
</dbReference>
<dbReference type="PANTHER" id="PTHR33452">
    <property type="entry name" value="OXIDOREDUCTASE CATD-RELATED"/>
    <property type="match status" value="1"/>
</dbReference>
<dbReference type="InterPro" id="IPR051907">
    <property type="entry name" value="DoxX-like_oxidoreductase"/>
</dbReference>
<dbReference type="InterPro" id="IPR032808">
    <property type="entry name" value="DoxX"/>
</dbReference>
<reference evidence="8 9" key="1">
    <citation type="journal article" date="2011" name="J. Bacteriol.">
        <title>Genome sequence of 'Pedosphaera parvula' Ellin514, an aerobic Verrucomicrobial isolate from pasture soil.</title>
        <authorList>
            <person name="Kant R."/>
            <person name="van Passel M.W."/>
            <person name="Sangwan P."/>
            <person name="Palva A."/>
            <person name="Lucas S."/>
            <person name="Copeland A."/>
            <person name="Lapidus A."/>
            <person name="Glavina Del Rio T."/>
            <person name="Dalin E."/>
            <person name="Tice H."/>
            <person name="Bruce D."/>
            <person name="Goodwin L."/>
            <person name="Pitluck S."/>
            <person name="Chertkov O."/>
            <person name="Larimer F.W."/>
            <person name="Land M.L."/>
            <person name="Hauser L."/>
            <person name="Brettin T.S."/>
            <person name="Detter J.C."/>
            <person name="Han S."/>
            <person name="de Vos W.M."/>
            <person name="Janssen P.H."/>
            <person name="Smidt H."/>
        </authorList>
    </citation>
    <scope>NUCLEOTIDE SEQUENCE [LARGE SCALE GENOMIC DNA]</scope>
    <source>
        <strain evidence="8 9">Ellin514</strain>
    </source>
</reference>
<keyword evidence="6 7" id="KW-0472">Membrane</keyword>
<dbReference type="PANTHER" id="PTHR33452:SF1">
    <property type="entry name" value="INNER MEMBRANE PROTEIN YPHA-RELATED"/>
    <property type="match status" value="1"/>
</dbReference>
<sequence>MDLVKKSMTVEPSGTAASLGHLFFRVSAGLMIFYIHGFHKMEGWIAYLQHGTPWKLAEEVAGMRFPAPLGSAVAATLVQLICSLFIVVGLFTRINAALLVCALSGAILQNLLASRDPQLAILYTLAVMTLVFMGGGRFSLDALVPSPKEKQLRT</sequence>
<name>B9XNW5_PEDPL</name>
<dbReference type="AlphaFoldDB" id="B9XNW5"/>
<evidence type="ECO:0000256" key="4">
    <source>
        <dbReference type="ARBA" id="ARBA00022692"/>
    </source>
</evidence>
<comment type="caution">
    <text evidence="8">The sequence shown here is derived from an EMBL/GenBank/DDBJ whole genome shotgun (WGS) entry which is preliminary data.</text>
</comment>
<evidence type="ECO:0000313" key="9">
    <source>
        <dbReference type="Proteomes" id="UP000003688"/>
    </source>
</evidence>
<keyword evidence="9" id="KW-1185">Reference proteome</keyword>
<feature type="transmembrane region" description="Helical" evidence="7">
    <location>
        <begin position="120"/>
        <end position="140"/>
    </location>
</feature>
<evidence type="ECO:0000313" key="8">
    <source>
        <dbReference type="EMBL" id="EEF58431.1"/>
    </source>
</evidence>
<feature type="transmembrane region" description="Helical" evidence="7">
    <location>
        <begin position="94"/>
        <end position="113"/>
    </location>
</feature>
<evidence type="ECO:0000256" key="3">
    <source>
        <dbReference type="ARBA" id="ARBA00022475"/>
    </source>
</evidence>
<evidence type="ECO:0000256" key="2">
    <source>
        <dbReference type="ARBA" id="ARBA00006679"/>
    </source>
</evidence>
<dbReference type="GO" id="GO:0005886">
    <property type="term" value="C:plasma membrane"/>
    <property type="evidence" value="ECO:0007669"/>
    <property type="project" value="UniProtKB-SubCell"/>
</dbReference>
<dbReference type="Pfam" id="PF07681">
    <property type="entry name" value="DoxX"/>
    <property type="match status" value="1"/>
</dbReference>
<dbReference type="RefSeq" id="WP_007417501.1">
    <property type="nucleotide sequence ID" value="NZ_ABOX02000043.1"/>
</dbReference>
<keyword evidence="5 7" id="KW-1133">Transmembrane helix</keyword>
<keyword evidence="4 7" id="KW-0812">Transmembrane</keyword>
<evidence type="ECO:0000256" key="7">
    <source>
        <dbReference type="SAM" id="Phobius"/>
    </source>
</evidence>
<evidence type="ECO:0000256" key="5">
    <source>
        <dbReference type="ARBA" id="ARBA00022989"/>
    </source>
</evidence>
<gene>
    <name evidence="8" type="ORF">Cflav_PD1054</name>
</gene>
<evidence type="ECO:0000256" key="1">
    <source>
        <dbReference type="ARBA" id="ARBA00004651"/>
    </source>
</evidence>
<organism evidence="8 9">
    <name type="scientific">Pedosphaera parvula (strain Ellin514)</name>
    <dbReference type="NCBI Taxonomy" id="320771"/>
    <lineage>
        <taxon>Bacteria</taxon>
        <taxon>Pseudomonadati</taxon>
        <taxon>Verrucomicrobiota</taxon>
        <taxon>Pedosphaerae</taxon>
        <taxon>Pedosphaerales</taxon>
        <taxon>Pedosphaeraceae</taxon>
        <taxon>Pedosphaera</taxon>
    </lineage>
</organism>
<keyword evidence="3" id="KW-1003">Cell membrane</keyword>
<dbReference type="STRING" id="320771.Cflav_PD1054"/>